<protein>
    <recommendedName>
        <fullName evidence="7">Protein kinase domain-containing protein</fullName>
    </recommendedName>
</protein>
<dbReference type="PROSITE" id="PS00107">
    <property type="entry name" value="PROTEIN_KINASE_ATP"/>
    <property type="match status" value="1"/>
</dbReference>
<reference evidence="8 9" key="1">
    <citation type="submission" date="2024-11" db="EMBL/GenBank/DDBJ databases">
        <title>A near-complete genome assembly of Cinchona calisaya.</title>
        <authorList>
            <person name="Lian D.C."/>
            <person name="Zhao X.W."/>
            <person name="Wei L."/>
        </authorList>
    </citation>
    <scope>NUCLEOTIDE SEQUENCE [LARGE SCALE GENOMIC DNA]</scope>
    <source>
        <tissue evidence="8">Nenye</tissue>
    </source>
</reference>
<dbReference type="PANTHER" id="PTHR47987">
    <property type="entry name" value="OS08G0249100 PROTEIN"/>
    <property type="match status" value="1"/>
</dbReference>
<evidence type="ECO:0000313" key="8">
    <source>
        <dbReference type="EMBL" id="KAL3532874.1"/>
    </source>
</evidence>
<dbReference type="PROSITE" id="PS00108">
    <property type="entry name" value="PROTEIN_KINASE_ST"/>
    <property type="match status" value="1"/>
</dbReference>
<dbReference type="AlphaFoldDB" id="A0ABD3ANW8"/>
<evidence type="ECO:0000256" key="1">
    <source>
        <dbReference type="ARBA" id="ARBA00022527"/>
    </source>
</evidence>
<keyword evidence="2" id="KW-0808">Transferase</keyword>
<dbReference type="InterPro" id="IPR017441">
    <property type="entry name" value="Protein_kinase_ATP_BS"/>
</dbReference>
<dbReference type="InterPro" id="IPR046958">
    <property type="entry name" value="RBK1/2/STUNTED"/>
</dbReference>
<dbReference type="Gene3D" id="3.30.200.20">
    <property type="entry name" value="Phosphorylase Kinase, domain 1"/>
    <property type="match status" value="1"/>
</dbReference>
<sequence length="611" mass="68876">MIPSSQKILVGISLDSEESKELLNWAITFLAQPNDTIVALHVLVAEDTKKEDNKKWQSIGKYQKRIRHAKNFVISIMGEFAKDCQSKKVNLEARVGFSSSVGRGLTKEAKSIPADFLLIGGKKNQSTKISRSIRRHCSEHVLEGCSLVFVGKNGRSQPNFHSNSIHIQDFHQPSSRWSEKDSQIGNLVSSDEEHVVLSKTMKEKRSPRTVLDACEGESQGTLEDSSSIEESCIRKSPYLACDQRKQSEPKRPMSPLKMISSFFRSPFDSISRKGKDAFFSKDKQQPMLKCFSYEEIANATNNFHSDNMVGQGGFSEVYKGGLSDGRSIAVKRLAKDTNANKEKEFLLELGIIGHVNHPNTASLVGCCVEKGLYLIFKFYPNGTLSSALHGKQCQSLDWPVRYRIALGVARGLHYLHKCCKHRIIHRDIKASNVLLGPDYEPQISDFGLAKWLPNKWTHHAVIPIEGTFGYLAPEYFMHGIVDEKTDVFAFGILLLEIITGRLPVDSSQQNLLLWAKPLMESGKLGELVDPKLEDKYDMVQLHRLVLTASYCVRQTSIWRPSMTEVLELLTYGHDSEAARSWRIPKFTSDEMDDYSMVFGYQLPSDISLEDF</sequence>
<dbReference type="FunFam" id="3.30.200.20:FF:000325">
    <property type="entry name" value="Putative receptor-like serine/threonine-protein kinase"/>
    <property type="match status" value="1"/>
</dbReference>
<keyword evidence="1" id="KW-0723">Serine/threonine-protein kinase</keyword>
<gene>
    <name evidence="8" type="ORF">ACH5RR_006395</name>
</gene>
<dbReference type="GO" id="GO:0004674">
    <property type="term" value="F:protein serine/threonine kinase activity"/>
    <property type="evidence" value="ECO:0007669"/>
    <property type="project" value="UniProtKB-KW"/>
</dbReference>
<evidence type="ECO:0000256" key="2">
    <source>
        <dbReference type="ARBA" id="ARBA00022679"/>
    </source>
</evidence>
<dbReference type="SMART" id="SM00220">
    <property type="entry name" value="S_TKc"/>
    <property type="match status" value="1"/>
</dbReference>
<keyword evidence="9" id="KW-1185">Reference proteome</keyword>
<dbReference type="InterPro" id="IPR011009">
    <property type="entry name" value="Kinase-like_dom_sf"/>
</dbReference>
<dbReference type="CDD" id="cd00293">
    <property type="entry name" value="USP-like"/>
    <property type="match status" value="1"/>
</dbReference>
<dbReference type="Pfam" id="PF07714">
    <property type="entry name" value="PK_Tyr_Ser-Thr"/>
    <property type="match status" value="1"/>
</dbReference>
<dbReference type="SUPFAM" id="SSF56112">
    <property type="entry name" value="Protein kinase-like (PK-like)"/>
    <property type="match status" value="1"/>
</dbReference>
<dbReference type="Proteomes" id="UP001630127">
    <property type="component" value="Unassembled WGS sequence"/>
</dbReference>
<dbReference type="PROSITE" id="PS50011">
    <property type="entry name" value="PROTEIN_KINASE_DOM"/>
    <property type="match status" value="1"/>
</dbReference>
<dbReference type="Pfam" id="PF00582">
    <property type="entry name" value="Usp"/>
    <property type="match status" value="1"/>
</dbReference>
<dbReference type="SUPFAM" id="SSF52402">
    <property type="entry name" value="Adenine nucleotide alpha hydrolases-like"/>
    <property type="match status" value="1"/>
</dbReference>
<proteinExistence type="predicted"/>
<evidence type="ECO:0000259" key="7">
    <source>
        <dbReference type="PROSITE" id="PS50011"/>
    </source>
</evidence>
<comment type="caution">
    <text evidence="8">The sequence shown here is derived from an EMBL/GenBank/DDBJ whole genome shotgun (WGS) entry which is preliminary data.</text>
</comment>
<feature type="domain" description="Protein kinase" evidence="7">
    <location>
        <begin position="303"/>
        <end position="576"/>
    </location>
</feature>
<dbReference type="Gene3D" id="3.40.50.620">
    <property type="entry name" value="HUPs"/>
    <property type="match status" value="1"/>
</dbReference>
<evidence type="ECO:0000256" key="3">
    <source>
        <dbReference type="ARBA" id="ARBA00022741"/>
    </source>
</evidence>
<feature type="binding site" evidence="6">
    <location>
        <position position="331"/>
    </location>
    <ligand>
        <name>ATP</name>
        <dbReference type="ChEBI" id="CHEBI:30616"/>
    </ligand>
</feature>
<dbReference type="InterPro" id="IPR008271">
    <property type="entry name" value="Ser/Thr_kinase_AS"/>
</dbReference>
<dbReference type="PANTHER" id="PTHR47987:SF3">
    <property type="entry name" value="OS08G0249100 PROTEIN"/>
    <property type="match status" value="1"/>
</dbReference>
<evidence type="ECO:0000256" key="5">
    <source>
        <dbReference type="ARBA" id="ARBA00022840"/>
    </source>
</evidence>
<dbReference type="EMBL" id="JBJUIK010000003">
    <property type="protein sequence ID" value="KAL3532874.1"/>
    <property type="molecule type" value="Genomic_DNA"/>
</dbReference>
<dbReference type="InterPro" id="IPR000719">
    <property type="entry name" value="Prot_kinase_dom"/>
</dbReference>
<dbReference type="InterPro" id="IPR001245">
    <property type="entry name" value="Ser-Thr/Tyr_kinase_cat_dom"/>
</dbReference>
<keyword evidence="5 6" id="KW-0067">ATP-binding</keyword>
<evidence type="ECO:0000313" key="9">
    <source>
        <dbReference type="Proteomes" id="UP001630127"/>
    </source>
</evidence>
<keyword evidence="3 6" id="KW-0547">Nucleotide-binding</keyword>
<organism evidence="8 9">
    <name type="scientific">Cinchona calisaya</name>
    <dbReference type="NCBI Taxonomy" id="153742"/>
    <lineage>
        <taxon>Eukaryota</taxon>
        <taxon>Viridiplantae</taxon>
        <taxon>Streptophyta</taxon>
        <taxon>Embryophyta</taxon>
        <taxon>Tracheophyta</taxon>
        <taxon>Spermatophyta</taxon>
        <taxon>Magnoliopsida</taxon>
        <taxon>eudicotyledons</taxon>
        <taxon>Gunneridae</taxon>
        <taxon>Pentapetalae</taxon>
        <taxon>asterids</taxon>
        <taxon>lamiids</taxon>
        <taxon>Gentianales</taxon>
        <taxon>Rubiaceae</taxon>
        <taxon>Cinchonoideae</taxon>
        <taxon>Cinchoneae</taxon>
        <taxon>Cinchona</taxon>
    </lineage>
</organism>
<evidence type="ECO:0000256" key="6">
    <source>
        <dbReference type="PROSITE-ProRule" id="PRU10141"/>
    </source>
</evidence>
<evidence type="ECO:0000256" key="4">
    <source>
        <dbReference type="ARBA" id="ARBA00022777"/>
    </source>
</evidence>
<keyword evidence="4" id="KW-0418">Kinase</keyword>
<accession>A0ABD3ANW8</accession>
<dbReference type="InterPro" id="IPR006016">
    <property type="entry name" value="UspA"/>
</dbReference>
<dbReference type="GO" id="GO:0005524">
    <property type="term" value="F:ATP binding"/>
    <property type="evidence" value="ECO:0007669"/>
    <property type="project" value="UniProtKB-UniRule"/>
</dbReference>
<dbReference type="Gene3D" id="1.10.510.10">
    <property type="entry name" value="Transferase(Phosphotransferase) domain 1"/>
    <property type="match status" value="1"/>
</dbReference>
<dbReference type="FunFam" id="1.10.510.10:FF:000412">
    <property type="entry name" value="Probable receptor-like serine/threonine-protein kinase At5g57670"/>
    <property type="match status" value="1"/>
</dbReference>
<dbReference type="InterPro" id="IPR014729">
    <property type="entry name" value="Rossmann-like_a/b/a_fold"/>
</dbReference>
<name>A0ABD3ANW8_9GENT</name>